<dbReference type="InterPro" id="IPR004330">
    <property type="entry name" value="FAR1_DNA_bnd_dom"/>
</dbReference>
<feature type="region of interest" description="Disordered" evidence="7">
    <location>
        <begin position="159"/>
        <end position="187"/>
    </location>
</feature>
<evidence type="ECO:0000256" key="6">
    <source>
        <dbReference type="RuleBase" id="RU367018"/>
    </source>
</evidence>
<evidence type="ECO:0000256" key="7">
    <source>
        <dbReference type="SAM" id="MobiDB-lite"/>
    </source>
</evidence>
<evidence type="ECO:0000256" key="2">
    <source>
        <dbReference type="ARBA" id="ARBA00022723"/>
    </source>
</evidence>
<dbReference type="PANTHER" id="PTHR31669:SF302">
    <property type="entry name" value="PROTEIN FAR1-RELATED SEQUENCE"/>
    <property type="match status" value="1"/>
</dbReference>
<dbReference type="SMART" id="SM00575">
    <property type="entry name" value="ZnF_PMZ"/>
    <property type="match status" value="1"/>
</dbReference>
<comment type="similarity">
    <text evidence="1 6">Belongs to the FHY3/FAR1 family.</text>
</comment>
<comment type="function">
    <text evidence="6">Putative transcription activator involved in regulating light control of development.</text>
</comment>
<evidence type="ECO:0000256" key="1">
    <source>
        <dbReference type="ARBA" id="ARBA00005889"/>
    </source>
</evidence>
<dbReference type="Pfam" id="PF03101">
    <property type="entry name" value="FAR1"/>
    <property type="match status" value="1"/>
</dbReference>
<comment type="subcellular location">
    <subcellularLocation>
        <location evidence="6">Nucleus</location>
    </subcellularLocation>
</comment>
<feature type="compositionally biased region" description="Polar residues" evidence="7">
    <location>
        <begin position="171"/>
        <end position="180"/>
    </location>
</feature>
<keyword evidence="3 5" id="KW-0863">Zinc-finger</keyword>
<keyword evidence="2 6" id="KW-0479">Metal-binding</keyword>
<keyword evidence="4 6" id="KW-0862">Zinc</keyword>
<gene>
    <name evidence="9" type="ORF">JRO89_XS06G0238400</name>
</gene>
<evidence type="ECO:0000259" key="8">
    <source>
        <dbReference type="PROSITE" id="PS50966"/>
    </source>
</evidence>
<protein>
    <recommendedName>
        <fullName evidence="6">Protein FAR1-RELATED SEQUENCE</fullName>
    </recommendedName>
</protein>
<dbReference type="PROSITE" id="PS50966">
    <property type="entry name" value="ZF_SWIM"/>
    <property type="match status" value="1"/>
</dbReference>
<keyword evidence="10" id="KW-1185">Reference proteome</keyword>
<dbReference type="Pfam" id="PF04434">
    <property type="entry name" value="SWIM"/>
    <property type="match status" value="1"/>
</dbReference>
<evidence type="ECO:0000313" key="9">
    <source>
        <dbReference type="EMBL" id="KAH7569676.1"/>
    </source>
</evidence>
<name>A0ABQ8HZ74_9ROSI</name>
<evidence type="ECO:0000256" key="5">
    <source>
        <dbReference type="PROSITE-ProRule" id="PRU00325"/>
    </source>
</evidence>
<comment type="caution">
    <text evidence="9">The sequence shown here is derived from an EMBL/GenBank/DDBJ whole genome shotgun (WGS) entry which is preliminary data.</text>
</comment>
<accession>A0ABQ8HZ74</accession>
<organism evidence="9 10">
    <name type="scientific">Xanthoceras sorbifolium</name>
    <dbReference type="NCBI Taxonomy" id="99658"/>
    <lineage>
        <taxon>Eukaryota</taxon>
        <taxon>Viridiplantae</taxon>
        <taxon>Streptophyta</taxon>
        <taxon>Embryophyta</taxon>
        <taxon>Tracheophyta</taxon>
        <taxon>Spermatophyta</taxon>
        <taxon>Magnoliopsida</taxon>
        <taxon>eudicotyledons</taxon>
        <taxon>Gunneridae</taxon>
        <taxon>Pentapetalae</taxon>
        <taxon>rosids</taxon>
        <taxon>malvids</taxon>
        <taxon>Sapindales</taxon>
        <taxon>Sapindaceae</taxon>
        <taxon>Xanthoceroideae</taxon>
        <taxon>Xanthoceras</taxon>
    </lineage>
</organism>
<feature type="domain" description="SWIM-type" evidence="8">
    <location>
        <begin position="201"/>
        <end position="233"/>
    </location>
</feature>
<evidence type="ECO:0000256" key="3">
    <source>
        <dbReference type="ARBA" id="ARBA00022771"/>
    </source>
</evidence>
<dbReference type="Proteomes" id="UP000827721">
    <property type="component" value="Unassembled WGS sequence"/>
</dbReference>
<evidence type="ECO:0000256" key="4">
    <source>
        <dbReference type="ARBA" id="ARBA00022833"/>
    </source>
</evidence>
<evidence type="ECO:0000313" key="10">
    <source>
        <dbReference type="Proteomes" id="UP000827721"/>
    </source>
</evidence>
<reference evidence="9 10" key="1">
    <citation type="submission" date="2021-02" db="EMBL/GenBank/DDBJ databases">
        <title>Plant Genome Project.</title>
        <authorList>
            <person name="Zhang R.-G."/>
        </authorList>
    </citation>
    <scope>NUCLEOTIDE SEQUENCE [LARGE SCALE GENOMIC DNA]</scope>
    <source>
        <tissue evidence="9">Leaves</tissue>
    </source>
</reference>
<dbReference type="PANTHER" id="PTHR31669">
    <property type="entry name" value="PROTEIN FAR1-RELATED SEQUENCE 10-RELATED"/>
    <property type="match status" value="1"/>
</dbReference>
<keyword evidence="6" id="KW-0539">Nucleus</keyword>
<proteinExistence type="inferred from homology"/>
<sequence>METVDSEIGDPSKESLKQILWKSCSSTCSNTDDNLHIPQVKQECKPRLGQEFASLDDVYNFYNKYAKEAGFSVRINSSRKNRENNEIVRKEYVCFKEGISVKAKGVVSETKRRRGITREGCNAKLAVVKSKAGTYTVSIFVEGHSHALAAPQRVHLLRSHRKESEGKKSVSRQLSAPNVSKHQEITEKKSEGVCESREIVYQKDLDLASCSCKNFEIEGIPCRHILSYLNRMQITCLPNQYIMKRWTKAAKSAGNVDDDGLEMNDYSDKSFFVRRTRLFQLASTVIDKVAFSDEVSKILEEALDYVLHKIKSVVGYGGLLPPLAAHGKETTGDEAVTRKNHLV</sequence>
<dbReference type="EMBL" id="JAFEMO010000006">
    <property type="protein sequence ID" value="KAH7569676.1"/>
    <property type="molecule type" value="Genomic_DNA"/>
</dbReference>
<dbReference type="InterPro" id="IPR006564">
    <property type="entry name" value="Znf_PMZ"/>
</dbReference>
<dbReference type="InterPro" id="IPR007527">
    <property type="entry name" value="Znf_SWIM"/>
</dbReference>
<dbReference type="InterPro" id="IPR031052">
    <property type="entry name" value="FHY3/FAR1"/>
</dbReference>